<evidence type="ECO:0000256" key="6">
    <source>
        <dbReference type="PROSITE-ProRule" id="PRU00236"/>
    </source>
</evidence>
<feature type="compositionally biased region" description="Basic residues" evidence="7">
    <location>
        <begin position="349"/>
        <end position="360"/>
    </location>
</feature>
<dbReference type="Pfam" id="PF02146">
    <property type="entry name" value="SIR2"/>
    <property type="match status" value="2"/>
</dbReference>
<feature type="binding site" evidence="6">
    <location>
        <position position="113"/>
    </location>
    <ligand>
        <name>Zn(2+)</name>
        <dbReference type="ChEBI" id="CHEBI:29105"/>
    </ligand>
</feature>
<feature type="domain" description="Deacetylase sirtuin-type" evidence="8">
    <location>
        <begin position="1"/>
        <end position="270"/>
    </location>
</feature>
<feature type="region of interest" description="Disordered" evidence="7">
    <location>
        <begin position="191"/>
        <end position="215"/>
    </location>
</feature>
<feature type="compositionally biased region" description="Polar residues" evidence="7">
    <location>
        <begin position="198"/>
        <end position="212"/>
    </location>
</feature>
<comment type="subcellular location">
    <subcellularLocation>
        <location evidence="1">Mitochondrion</location>
    </subcellularLocation>
</comment>
<dbReference type="EMBL" id="NBII01000002">
    <property type="protein sequence ID" value="PAV22501.1"/>
    <property type="molecule type" value="Genomic_DNA"/>
</dbReference>
<evidence type="ECO:0000256" key="7">
    <source>
        <dbReference type="SAM" id="MobiDB-lite"/>
    </source>
</evidence>
<feature type="compositionally biased region" description="Polar residues" evidence="7">
    <location>
        <begin position="362"/>
        <end position="372"/>
    </location>
</feature>
<evidence type="ECO:0000256" key="4">
    <source>
        <dbReference type="ARBA" id="ARBA00023027"/>
    </source>
</evidence>
<feature type="region of interest" description="Disordered" evidence="7">
    <location>
        <begin position="276"/>
        <end position="373"/>
    </location>
</feature>
<dbReference type="InterPro" id="IPR050134">
    <property type="entry name" value="NAD-dep_sirtuin_deacylases"/>
</dbReference>
<dbReference type="GO" id="GO:0017136">
    <property type="term" value="F:histone deacetylase activity, NAD-dependent"/>
    <property type="evidence" value="ECO:0007669"/>
    <property type="project" value="TreeGrafter"/>
</dbReference>
<gene>
    <name evidence="9" type="ORF">PNOK_0245800</name>
</gene>
<dbReference type="AlphaFoldDB" id="A0A286USF2"/>
<keyword evidence="4" id="KW-0520">NAD</keyword>
<protein>
    <submittedName>
        <fullName evidence="9">DHS-like NAD FAD-binding domain-containing</fullName>
    </submittedName>
</protein>
<evidence type="ECO:0000256" key="3">
    <source>
        <dbReference type="ARBA" id="ARBA00022679"/>
    </source>
</evidence>
<dbReference type="Gene3D" id="3.40.50.1220">
    <property type="entry name" value="TPP-binding domain"/>
    <property type="match status" value="1"/>
</dbReference>
<dbReference type="OrthoDB" id="2919105at2759"/>
<name>A0A286USF2_9AGAM</name>
<evidence type="ECO:0000313" key="9">
    <source>
        <dbReference type="EMBL" id="PAV22501.1"/>
    </source>
</evidence>
<dbReference type="SUPFAM" id="SSF52467">
    <property type="entry name" value="DHS-like NAD/FAD-binding domain"/>
    <property type="match status" value="1"/>
</dbReference>
<keyword evidence="6" id="KW-0862">Zinc</keyword>
<dbReference type="InterPro" id="IPR003000">
    <property type="entry name" value="Sirtuin"/>
</dbReference>
<proteinExistence type="inferred from homology"/>
<organism evidence="9 10">
    <name type="scientific">Pyrrhoderma noxium</name>
    <dbReference type="NCBI Taxonomy" id="2282107"/>
    <lineage>
        <taxon>Eukaryota</taxon>
        <taxon>Fungi</taxon>
        <taxon>Dikarya</taxon>
        <taxon>Basidiomycota</taxon>
        <taxon>Agaricomycotina</taxon>
        <taxon>Agaricomycetes</taxon>
        <taxon>Hymenochaetales</taxon>
        <taxon>Hymenochaetaceae</taxon>
        <taxon>Pyrrhoderma</taxon>
    </lineage>
</organism>
<comment type="similarity">
    <text evidence="2">Belongs to the sirtuin family. Class I subfamily.</text>
</comment>
<dbReference type="GO" id="GO:0046872">
    <property type="term" value="F:metal ion binding"/>
    <property type="evidence" value="ECO:0007669"/>
    <property type="project" value="UniProtKB-KW"/>
</dbReference>
<keyword evidence="10" id="KW-1185">Reference proteome</keyword>
<feature type="active site" description="Proton acceptor" evidence="6">
    <location>
        <position position="77"/>
    </location>
</feature>
<dbReference type="GO" id="GO:0005634">
    <property type="term" value="C:nucleus"/>
    <property type="evidence" value="ECO:0007669"/>
    <property type="project" value="TreeGrafter"/>
</dbReference>
<dbReference type="PANTHER" id="PTHR11085">
    <property type="entry name" value="NAD-DEPENDENT PROTEIN DEACYLASE SIRTUIN-5, MITOCHONDRIAL-RELATED"/>
    <property type="match status" value="1"/>
</dbReference>
<dbReference type="GO" id="GO:0005739">
    <property type="term" value="C:mitochondrion"/>
    <property type="evidence" value="ECO:0007669"/>
    <property type="project" value="UniProtKB-SubCell"/>
</dbReference>
<keyword evidence="3" id="KW-0808">Transferase</keyword>
<feature type="binding site" evidence="6">
    <location>
        <position position="85"/>
    </location>
    <ligand>
        <name>Zn(2+)</name>
        <dbReference type="ChEBI" id="CHEBI:29105"/>
    </ligand>
</feature>
<dbReference type="PANTHER" id="PTHR11085:SF8">
    <property type="entry name" value="NAD-DEPENDENT HISTONE DEACETYLASE HST3"/>
    <property type="match status" value="1"/>
</dbReference>
<dbReference type="GO" id="GO:0070403">
    <property type="term" value="F:NAD+ binding"/>
    <property type="evidence" value="ECO:0007669"/>
    <property type="project" value="InterPro"/>
</dbReference>
<evidence type="ECO:0000259" key="8">
    <source>
        <dbReference type="PROSITE" id="PS50305"/>
    </source>
</evidence>
<evidence type="ECO:0000256" key="5">
    <source>
        <dbReference type="ARBA" id="ARBA00023128"/>
    </source>
</evidence>
<dbReference type="Proteomes" id="UP000217199">
    <property type="component" value="Unassembled WGS sequence"/>
</dbReference>
<dbReference type="InterPro" id="IPR026590">
    <property type="entry name" value="Ssirtuin_cat_dom"/>
</dbReference>
<feature type="binding site" evidence="6">
    <location>
        <position position="110"/>
    </location>
    <ligand>
        <name>Zn(2+)</name>
        <dbReference type="ChEBI" id="CHEBI:29105"/>
    </ligand>
</feature>
<feature type="binding site" evidence="6">
    <location>
        <position position="88"/>
    </location>
    <ligand>
        <name>Zn(2+)</name>
        <dbReference type="ChEBI" id="CHEBI:29105"/>
    </ligand>
</feature>
<evidence type="ECO:0000256" key="1">
    <source>
        <dbReference type="ARBA" id="ARBA00004173"/>
    </source>
</evidence>
<dbReference type="PROSITE" id="PS50305">
    <property type="entry name" value="SIRTUIN"/>
    <property type="match status" value="1"/>
</dbReference>
<dbReference type="InterPro" id="IPR029035">
    <property type="entry name" value="DHS-like_NAD/FAD-binding_dom"/>
</dbReference>
<dbReference type="InParanoid" id="A0A286USF2"/>
<accession>A0A286USF2</accession>
<sequence>MPFSKLKQSIDSVSPSPTHQFIKTLDLKGKLLRSYTQNIDGLEERVGLLGSASEEARSSGKGKAKINLKDVKNVQLHGDIRRVRCTLCSADYPFTDEYTNAFLDGNPPDCPECATRSDARVARSARALRIGKLRPAIVLYDEPHPLGDDIGSIETTDLSRKPDLLIIMGTSLKVHGLKKLVKEFAKVVHSTATPPPTANSSDSSATACTLTSPKPGKAKNFMKGKVIFVNKTPPSSEWDGIIDYYIEGETDAWVERVLDDWRKLRPADWEVQTTLDEQEGMFKASKENAVAKNGKPTKGSGSKRGRRNDKGAENIPPELPPFSKPDPVQLNSSIHFTLPSLPQPQHQTTKSKSKRQRKVSHYSASAQESSPTKKMHLMSLGARENVPSEEIGLLFSESRVVNQNPSDTKSKTKGKVVVEIMSARTASKKVTLGDVFS</sequence>
<comment type="caution">
    <text evidence="9">The sequence shown here is derived from an EMBL/GenBank/DDBJ whole genome shotgun (WGS) entry which is preliminary data.</text>
</comment>
<keyword evidence="6" id="KW-0479">Metal-binding</keyword>
<dbReference type="STRING" id="2282107.A0A286USF2"/>
<reference evidence="9 10" key="1">
    <citation type="journal article" date="2017" name="Mol. Ecol.">
        <title>Comparative and population genomic landscape of Phellinus noxius: A hypervariable fungus causing root rot in trees.</title>
        <authorList>
            <person name="Chung C.L."/>
            <person name="Lee T.J."/>
            <person name="Akiba M."/>
            <person name="Lee H.H."/>
            <person name="Kuo T.H."/>
            <person name="Liu D."/>
            <person name="Ke H.M."/>
            <person name="Yokoi T."/>
            <person name="Roa M.B."/>
            <person name="Lu M.J."/>
            <person name="Chang Y.Y."/>
            <person name="Ann P.J."/>
            <person name="Tsai J.N."/>
            <person name="Chen C.Y."/>
            <person name="Tzean S.S."/>
            <person name="Ota Y."/>
            <person name="Hattori T."/>
            <person name="Sahashi N."/>
            <person name="Liou R.F."/>
            <person name="Kikuchi T."/>
            <person name="Tsai I.J."/>
        </authorList>
    </citation>
    <scope>NUCLEOTIDE SEQUENCE [LARGE SCALE GENOMIC DNA]</scope>
    <source>
        <strain evidence="9 10">FFPRI411160</strain>
    </source>
</reference>
<evidence type="ECO:0000313" key="10">
    <source>
        <dbReference type="Proteomes" id="UP000217199"/>
    </source>
</evidence>
<keyword evidence="5" id="KW-0496">Mitochondrion</keyword>
<dbReference type="FunCoup" id="A0A286USF2">
    <property type="interactions" value="56"/>
</dbReference>
<evidence type="ECO:0000256" key="2">
    <source>
        <dbReference type="ARBA" id="ARBA00006924"/>
    </source>
</evidence>